<dbReference type="EMBL" id="NFLW01000051">
    <property type="protein sequence ID" value="OUQ63000.1"/>
    <property type="molecule type" value="Genomic_DNA"/>
</dbReference>
<feature type="domain" description="Glycosyl transferase family 1" evidence="1">
    <location>
        <begin position="177"/>
        <end position="346"/>
    </location>
</feature>
<reference evidence="6" key="2">
    <citation type="submission" date="2017-04" db="EMBL/GenBank/DDBJ databases">
        <title>Function of individual gut microbiota members based on whole genome sequencing of pure cultures obtained from chicken caecum.</title>
        <authorList>
            <person name="Medvecky M."/>
            <person name="Cejkova D."/>
            <person name="Polansky O."/>
            <person name="Karasova D."/>
            <person name="Kubasova T."/>
            <person name="Cizek A."/>
            <person name="Rychlik I."/>
        </authorList>
    </citation>
    <scope>NUCLEOTIDE SEQUENCE [LARGE SCALE GENOMIC DNA]</scope>
    <source>
        <strain evidence="6">An109</strain>
    </source>
</reference>
<dbReference type="Gene3D" id="3.40.50.2000">
    <property type="entry name" value="Glycogen Phosphorylase B"/>
    <property type="match status" value="2"/>
</dbReference>
<evidence type="ECO:0000313" key="2">
    <source>
        <dbReference type="EMBL" id="KAB6080785.1"/>
    </source>
</evidence>
<dbReference type="GO" id="GO:0016757">
    <property type="term" value="F:glycosyltransferase activity"/>
    <property type="evidence" value="ECO:0007669"/>
    <property type="project" value="UniProtKB-KW"/>
</dbReference>
<dbReference type="Proteomes" id="UP000183040">
    <property type="component" value="Unassembled WGS sequence"/>
</dbReference>
<evidence type="ECO:0000313" key="3">
    <source>
        <dbReference type="EMBL" id="OUQ63000.1"/>
    </source>
</evidence>
<evidence type="ECO:0000313" key="7">
    <source>
        <dbReference type="Proteomes" id="UP000435059"/>
    </source>
</evidence>
<name>A0A1H4GXQ8_9BACE</name>
<dbReference type="Proteomes" id="UP000435059">
    <property type="component" value="Unassembled WGS sequence"/>
</dbReference>
<reference evidence="3" key="3">
    <citation type="journal article" date="2018" name="BMC Genomics">
        <title>Whole genome sequencing and function prediction of 133 gut anaerobes isolated from chicken caecum in pure cultures.</title>
        <authorList>
            <person name="Medvecky M."/>
            <person name="Cejkova D."/>
            <person name="Polansky O."/>
            <person name="Karasova D."/>
            <person name="Kubasova T."/>
            <person name="Cizek A."/>
            <person name="Rychlik I."/>
        </authorList>
    </citation>
    <scope>NUCLEOTIDE SEQUENCE</scope>
    <source>
        <strain evidence="3">An109</strain>
    </source>
</reference>
<gene>
    <name evidence="3" type="ORF">B5E52_19875</name>
    <name evidence="2" type="ORF">GA574_25715</name>
    <name evidence="4" type="ORF">SAMN04487924_13735</name>
</gene>
<dbReference type="GeneID" id="69479514"/>
<dbReference type="PANTHER" id="PTHR12526:SF630">
    <property type="entry name" value="GLYCOSYLTRANSFERASE"/>
    <property type="match status" value="1"/>
</dbReference>
<keyword evidence="7" id="KW-1185">Reference proteome</keyword>
<organism evidence="4 5">
    <name type="scientific">Bacteroides xylanisolvens</name>
    <dbReference type="NCBI Taxonomy" id="371601"/>
    <lineage>
        <taxon>Bacteria</taxon>
        <taxon>Pseudomonadati</taxon>
        <taxon>Bacteroidota</taxon>
        <taxon>Bacteroidia</taxon>
        <taxon>Bacteroidales</taxon>
        <taxon>Bacteroidaceae</taxon>
        <taxon>Bacteroides</taxon>
    </lineage>
</organism>
<proteinExistence type="predicted"/>
<dbReference type="AlphaFoldDB" id="A0A1H4GXQ8"/>
<dbReference type="SUPFAM" id="SSF53756">
    <property type="entry name" value="UDP-Glycosyltransferase/glycogen phosphorylase"/>
    <property type="match status" value="1"/>
</dbReference>
<dbReference type="EMBL" id="FNRP01000037">
    <property type="protein sequence ID" value="SEB14111.1"/>
    <property type="molecule type" value="Genomic_DNA"/>
</dbReference>
<dbReference type="CDD" id="cd03801">
    <property type="entry name" value="GT4_PimA-like"/>
    <property type="match status" value="1"/>
</dbReference>
<evidence type="ECO:0000313" key="4">
    <source>
        <dbReference type="EMBL" id="SEB14111.1"/>
    </source>
</evidence>
<dbReference type="EMBL" id="WDES01000068">
    <property type="protein sequence ID" value="KAB6080785.1"/>
    <property type="molecule type" value="Genomic_DNA"/>
</dbReference>
<keyword evidence="4" id="KW-0808">Transferase</keyword>
<dbReference type="InterPro" id="IPR001296">
    <property type="entry name" value="Glyco_trans_1"/>
</dbReference>
<evidence type="ECO:0000313" key="6">
    <source>
        <dbReference type="Proteomes" id="UP000196036"/>
    </source>
</evidence>
<dbReference type="PANTHER" id="PTHR12526">
    <property type="entry name" value="GLYCOSYLTRANSFERASE"/>
    <property type="match status" value="1"/>
</dbReference>
<sequence length="371" mass="41395">MKVNIITGPFGCLPPYAIGAVEKLWYSIGTDMRNKGHQVIFISKKPLKESSMDDNLLLHGYERTGSWVKDFVLDFVFSIKALSKMPKCDMLVLNSIWSPILCLLFKWKYRRALYNVARFPKKQMGAYFAMSSLACVSTAVYNALIEQSPSMKSRACVIPNPIDTHIFCNEHMVKTLSDSPEVVYSGRVHKEKGLDILVKAVTRLHEVGISVGLRIIGATKIEDGGSGEDYVDYLESLVRGYRITWVEPIFSPSLLAKEIRKGDIFCYPSIAGLGETFGVAPLEAMGLGLVPIVSNLDCFKDFIVDNENGLVFDHTDVRCDELLANCLMRLLSDEKMYSEMSAKAIKKSAGFSVSRVSDMYMSIFKKVLGGE</sequence>
<keyword evidence="3" id="KW-0328">Glycosyltransferase</keyword>
<evidence type="ECO:0000259" key="1">
    <source>
        <dbReference type="Pfam" id="PF00534"/>
    </source>
</evidence>
<evidence type="ECO:0000313" key="5">
    <source>
        <dbReference type="Proteomes" id="UP000183040"/>
    </source>
</evidence>
<dbReference type="Pfam" id="PF00534">
    <property type="entry name" value="Glycos_transf_1"/>
    <property type="match status" value="1"/>
</dbReference>
<reference evidence="4 5" key="1">
    <citation type="submission" date="2016-10" db="EMBL/GenBank/DDBJ databases">
        <authorList>
            <person name="de Groot N.N."/>
        </authorList>
    </citation>
    <scope>NUCLEOTIDE SEQUENCE [LARGE SCALE GENOMIC DNA]</scope>
    <source>
        <strain evidence="4 5">NLAE-zl-G339</strain>
    </source>
</reference>
<dbReference type="Proteomes" id="UP000196036">
    <property type="component" value="Unassembled WGS sequence"/>
</dbReference>
<dbReference type="RefSeq" id="WP_074708516.1">
    <property type="nucleotide sequence ID" value="NZ_AP031409.1"/>
</dbReference>
<accession>A0A1H4GXQ8</accession>
<protein>
    <submittedName>
        <fullName evidence="2">Glycosyltransferase family 4 protein</fullName>
    </submittedName>
    <submittedName>
        <fullName evidence="4">Glycosyltransferase involved in cell wall bisynthesis</fullName>
    </submittedName>
    <submittedName>
        <fullName evidence="3">Lipopolysaccharide N-acetylglucosaminyltransferase</fullName>
    </submittedName>
</protein>
<reference evidence="2 7" key="4">
    <citation type="journal article" date="2019" name="Nat. Med.">
        <title>A library of human gut bacterial isolates paired with longitudinal multiomics data enables mechanistic microbiome research.</title>
        <authorList>
            <person name="Poyet M."/>
            <person name="Groussin M."/>
            <person name="Gibbons S.M."/>
            <person name="Avila-Pacheco J."/>
            <person name="Jiang X."/>
            <person name="Kearney S.M."/>
            <person name="Perrotta A.R."/>
            <person name="Berdy B."/>
            <person name="Zhao S."/>
            <person name="Lieberman T.D."/>
            <person name="Swanson P.K."/>
            <person name="Smith M."/>
            <person name="Roesemann S."/>
            <person name="Alexander J.E."/>
            <person name="Rich S.A."/>
            <person name="Livny J."/>
            <person name="Vlamakis H."/>
            <person name="Clish C."/>
            <person name="Bullock K."/>
            <person name="Deik A."/>
            <person name="Scott J."/>
            <person name="Pierce K.A."/>
            <person name="Xavier R.J."/>
            <person name="Alm E.J."/>
        </authorList>
    </citation>
    <scope>NUCLEOTIDE SEQUENCE [LARGE SCALE GENOMIC DNA]</scope>
    <source>
        <strain evidence="2 7">BIOML-A74</strain>
    </source>
</reference>